<reference evidence="1" key="2">
    <citation type="journal article" date="2021" name="PeerJ">
        <title>Extensive microbial diversity within the chicken gut microbiome revealed by metagenomics and culture.</title>
        <authorList>
            <person name="Gilroy R."/>
            <person name="Ravi A."/>
            <person name="Getino M."/>
            <person name="Pursley I."/>
            <person name="Horton D.L."/>
            <person name="Alikhan N.F."/>
            <person name="Baker D."/>
            <person name="Gharbi K."/>
            <person name="Hall N."/>
            <person name="Watson M."/>
            <person name="Adriaenssens E.M."/>
            <person name="Foster-Nyarko E."/>
            <person name="Jarju S."/>
            <person name="Secka A."/>
            <person name="Antonio M."/>
            <person name="Oren A."/>
            <person name="Chaudhuri R.R."/>
            <person name="La Ragione R."/>
            <person name="Hildebrand F."/>
            <person name="Pallen M.J."/>
        </authorList>
    </citation>
    <scope>NUCLEOTIDE SEQUENCE</scope>
    <source>
        <strain evidence="1">ChiHjej12B11-29160</strain>
    </source>
</reference>
<proteinExistence type="predicted"/>
<accession>A0A9D1HX58</accession>
<sequence>MEQLEAFTLGTPAIVCRWRLAGSELPLAKRHLRALAARMVQGKKIPHALVAWAHQHIEWTLSAGSAEQPDGVLMLVVDDEGRAAMSCGPYVPLRKQTTRSLAQRAVTARTEAEELGVAPETLWIRRGEGLVAGIGTGEQPSASCGLVLDLASTLGIPVSRSANVAEPIAQGVGEYDEVFLVSDEHGIVPARDAMGDMATRLEGSYNRLLERTREQSSRHRVQH</sequence>
<dbReference type="EMBL" id="DVMQ01000012">
    <property type="protein sequence ID" value="HIU23984.1"/>
    <property type="molecule type" value="Genomic_DNA"/>
</dbReference>
<comment type="caution">
    <text evidence="1">The sequence shown here is derived from an EMBL/GenBank/DDBJ whole genome shotgun (WGS) entry which is preliminary data.</text>
</comment>
<evidence type="ECO:0000313" key="2">
    <source>
        <dbReference type="Proteomes" id="UP000824078"/>
    </source>
</evidence>
<gene>
    <name evidence="1" type="ORF">IAD17_03575</name>
</gene>
<reference evidence="1" key="1">
    <citation type="submission" date="2020-10" db="EMBL/GenBank/DDBJ databases">
        <authorList>
            <person name="Gilroy R."/>
        </authorList>
    </citation>
    <scope>NUCLEOTIDE SEQUENCE</scope>
    <source>
        <strain evidence="1">ChiHjej12B11-29160</strain>
    </source>
</reference>
<evidence type="ECO:0000313" key="1">
    <source>
        <dbReference type="EMBL" id="HIU23984.1"/>
    </source>
</evidence>
<organism evidence="1 2">
    <name type="scientific">Candidatus Coprovicinus avistercoris</name>
    <dbReference type="NCBI Taxonomy" id="2840754"/>
    <lineage>
        <taxon>Bacteria</taxon>
        <taxon>Bacillati</taxon>
        <taxon>Actinomycetota</taxon>
        <taxon>Coriobacteriia</taxon>
        <taxon>Coriobacteriales</taxon>
        <taxon>Coriobacteriaceae</taxon>
        <taxon>Coriobacteriaceae incertae sedis</taxon>
        <taxon>Candidatus Coprovicinus</taxon>
    </lineage>
</organism>
<dbReference type="AlphaFoldDB" id="A0A9D1HX58"/>
<protein>
    <submittedName>
        <fullName evidence="1">Uncharacterized protein</fullName>
    </submittedName>
</protein>
<dbReference type="Proteomes" id="UP000824078">
    <property type="component" value="Unassembled WGS sequence"/>
</dbReference>
<name>A0A9D1HX58_9ACTN</name>